<dbReference type="Proteomes" id="UP000321816">
    <property type="component" value="Chromosome"/>
</dbReference>
<dbReference type="AlphaFoldDB" id="A0A5C7FD81"/>
<evidence type="ECO:0000313" key="5">
    <source>
        <dbReference type="EMBL" id="WWD78721.1"/>
    </source>
</evidence>
<dbReference type="NCBIfam" id="TIGR03998">
    <property type="entry name" value="thiol_BshC"/>
    <property type="match status" value="1"/>
</dbReference>
<feature type="domain" description="Bacillithiol biosynthesis BshC C-terminal coiled-coil" evidence="4">
    <location>
        <begin position="379"/>
        <end position="524"/>
    </location>
</feature>
<comment type="function">
    <text evidence="2">Involved in bacillithiol (BSH) biosynthesis. May catalyze the last step of the pathway, the addition of cysteine to glucosamine malate (GlcN-Mal) to generate BSH.</text>
</comment>
<reference evidence="5 6" key="1">
    <citation type="submission" date="2024-01" db="EMBL/GenBank/DDBJ databases">
        <title>Complete Genome Sequence of Alkalicoccus halolimnae BZ-SZ-XJ29T, a Moderately Halophilic Bacterium Isolated from a Salt Lake.</title>
        <authorList>
            <person name="Zhao B."/>
        </authorList>
    </citation>
    <scope>NUCLEOTIDE SEQUENCE [LARGE SCALE GENOMIC DNA]</scope>
    <source>
        <strain evidence="5 6">BZ-SZ-XJ29</strain>
    </source>
</reference>
<dbReference type="PIRSF" id="PIRSF012535">
    <property type="entry name" value="UCP012535"/>
    <property type="match status" value="1"/>
</dbReference>
<dbReference type="InterPro" id="IPR011199">
    <property type="entry name" value="Bacillithiol_biosynth_BshC"/>
</dbReference>
<dbReference type="KEGG" id="ahal:FTX54_009795"/>
<dbReference type="InterPro" id="IPR055398">
    <property type="entry name" value="Rossmann-like_BshC"/>
</dbReference>
<dbReference type="OrthoDB" id="9765151at2"/>
<evidence type="ECO:0000259" key="3">
    <source>
        <dbReference type="Pfam" id="PF10079"/>
    </source>
</evidence>
<gene>
    <name evidence="2 5" type="primary">bshC</name>
    <name evidence="5" type="ORF">FTX54_009795</name>
</gene>
<dbReference type="RefSeq" id="WP_147802416.1">
    <property type="nucleotide sequence ID" value="NZ_CP144914.1"/>
</dbReference>
<sequence length="539" mass="62401">MQLTKKTLFKPDTFAGKYLLKNKAIASYYDYDWEDAQGRAEELADLNFQRDKITDAIQDFQHKNFPCEKSFVQAERLRRNDSIAVVGGQQAGFLTGPLYTVHKIISILTEAERLEKKLNQPVLPVFWIAGEDHDIDEINHTYFHENNEVKKIRIWERNDIKKPASERIIDKEAAREAVLTGLKHLSETNDTKIIKEALLEDIKEELTYTSWCAKILYRLFKGTGLIVMDAHDPVVREMEAPYFEEMVDRNEEIRNAFHSQADMFRRDGFGEPVAVEKENAHLFLHQNQERLLLHSENGEWWLKNEGEKWTTAELKRKISLESGPLSNNVVTRPLMQDLILPVHTFIAGAGELQYWALLKNVFHLFGHQMPIVKPRHSLTLVSRKSEKTLDQYQLQLDNILESGTKEIRIKRVEKAKAADSKQLFQKAETAIVNDLQDVAKTLGNENSLNHIHARYEERFKRLIQEYEAGIEKAVERQEGVHLSRLSAIEAELFPEGQKQERCLNILPFLNQGGLDFVPRLLAHVREQEDGMPSHFVNFI</sequence>
<evidence type="ECO:0000259" key="4">
    <source>
        <dbReference type="Pfam" id="PF24850"/>
    </source>
</evidence>
<evidence type="ECO:0000256" key="2">
    <source>
        <dbReference type="HAMAP-Rule" id="MF_01867"/>
    </source>
</evidence>
<dbReference type="Pfam" id="PF10079">
    <property type="entry name" value="Rossmann-like_BshC"/>
    <property type="match status" value="1"/>
</dbReference>
<dbReference type="HAMAP" id="MF_01867">
    <property type="entry name" value="BshC"/>
    <property type="match status" value="1"/>
</dbReference>
<accession>A0A5C7FD81</accession>
<name>A0A5C7FD81_9BACI</name>
<keyword evidence="6" id="KW-1185">Reference proteome</keyword>
<dbReference type="InterPro" id="IPR055399">
    <property type="entry name" value="CC_BshC"/>
</dbReference>
<evidence type="ECO:0000313" key="6">
    <source>
        <dbReference type="Proteomes" id="UP000321816"/>
    </source>
</evidence>
<proteinExistence type="inferred from homology"/>
<dbReference type="GO" id="GO:0016874">
    <property type="term" value="F:ligase activity"/>
    <property type="evidence" value="ECO:0007669"/>
    <property type="project" value="UniProtKB-UniRule"/>
</dbReference>
<dbReference type="EC" id="6.-.-.-" evidence="2"/>
<feature type="domain" description="Bacillithiol biosynthesis BshC N-terminal Rossmann-like" evidence="3">
    <location>
        <begin position="2"/>
        <end position="375"/>
    </location>
</feature>
<protein>
    <recommendedName>
        <fullName evidence="2">Putative cysteine ligase BshC</fullName>
        <ecNumber evidence="2">6.-.-.-</ecNumber>
    </recommendedName>
</protein>
<dbReference type="EMBL" id="CP144914">
    <property type="protein sequence ID" value="WWD78721.1"/>
    <property type="molecule type" value="Genomic_DNA"/>
</dbReference>
<dbReference type="Pfam" id="PF24850">
    <property type="entry name" value="CC_BshC"/>
    <property type="match status" value="1"/>
</dbReference>
<keyword evidence="1 2" id="KW-0436">Ligase</keyword>
<comment type="similarity">
    <text evidence="2">Belongs to the BshC family.</text>
</comment>
<organism evidence="5 6">
    <name type="scientific">Alkalicoccus halolimnae</name>
    <dbReference type="NCBI Taxonomy" id="1667239"/>
    <lineage>
        <taxon>Bacteria</taxon>
        <taxon>Bacillati</taxon>
        <taxon>Bacillota</taxon>
        <taxon>Bacilli</taxon>
        <taxon>Bacillales</taxon>
        <taxon>Bacillaceae</taxon>
        <taxon>Alkalicoccus</taxon>
    </lineage>
</organism>
<evidence type="ECO:0000256" key="1">
    <source>
        <dbReference type="ARBA" id="ARBA00022598"/>
    </source>
</evidence>